<dbReference type="RefSeq" id="WP_073006414.1">
    <property type="nucleotide sequence ID" value="NZ_FQZO01000003.1"/>
</dbReference>
<dbReference type="PANTHER" id="PTHR30501:SF2">
    <property type="entry name" value="UPF0597 PROTEIN YHAM"/>
    <property type="match status" value="1"/>
</dbReference>
<organism evidence="3 4">
    <name type="scientific">Clostridium amylolyticum</name>
    <dbReference type="NCBI Taxonomy" id="1121298"/>
    <lineage>
        <taxon>Bacteria</taxon>
        <taxon>Bacillati</taxon>
        <taxon>Bacillota</taxon>
        <taxon>Clostridia</taxon>
        <taxon>Eubacteriales</taxon>
        <taxon>Clostridiaceae</taxon>
        <taxon>Clostridium</taxon>
    </lineage>
</organism>
<evidence type="ECO:0000259" key="2">
    <source>
        <dbReference type="Pfam" id="PF03313"/>
    </source>
</evidence>
<dbReference type="HAMAP" id="MF_01845">
    <property type="entry name" value="UPF0597"/>
    <property type="match status" value="1"/>
</dbReference>
<dbReference type="EMBL" id="FQZO01000003">
    <property type="protein sequence ID" value="SHJ11682.1"/>
    <property type="molecule type" value="Genomic_DNA"/>
</dbReference>
<name>A0A1M6GP45_9CLOT</name>
<evidence type="ECO:0000256" key="1">
    <source>
        <dbReference type="HAMAP-Rule" id="MF_01845"/>
    </source>
</evidence>
<evidence type="ECO:0000313" key="3">
    <source>
        <dbReference type="EMBL" id="SHJ11682.1"/>
    </source>
</evidence>
<dbReference type="GO" id="GO:0019450">
    <property type="term" value="P:L-cysteine catabolic process to pyruvate"/>
    <property type="evidence" value="ECO:0007669"/>
    <property type="project" value="TreeGrafter"/>
</dbReference>
<accession>A0A1M6GP45</accession>
<dbReference type="OrthoDB" id="41906at2"/>
<feature type="domain" description="Serine dehydratase-like alpha subunit" evidence="2">
    <location>
        <begin position="177"/>
        <end position="449"/>
    </location>
</feature>
<protein>
    <recommendedName>
        <fullName evidence="1">UPF0597 protein SAMN05444401_2186</fullName>
    </recommendedName>
</protein>
<dbReference type="InterPro" id="IPR005130">
    <property type="entry name" value="Ser_deHydtase-like_asu"/>
</dbReference>
<proteinExistence type="inferred from homology"/>
<evidence type="ECO:0000313" key="4">
    <source>
        <dbReference type="Proteomes" id="UP000184080"/>
    </source>
</evidence>
<dbReference type="AlphaFoldDB" id="A0A1M6GP45"/>
<dbReference type="PIRSF" id="PIRSF006054">
    <property type="entry name" value="UCP006054"/>
    <property type="match status" value="1"/>
</dbReference>
<dbReference type="PANTHER" id="PTHR30501">
    <property type="entry name" value="UPF0597 PROTEIN YHAM"/>
    <property type="match status" value="1"/>
</dbReference>
<dbReference type="InterPro" id="IPR021144">
    <property type="entry name" value="UPF0597"/>
</dbReference>
<keyword evidence="4" id="KW-1185">Reference proteome</keyword>
<dbReference type="Proteomes" id="UP000184080">
    <property type="component" value="Unassembled WGS sequence"/>
</dbReference>
<dbReference type="STRING" id="1121298.SAMN05444401_2186"/>
<dbReference type="Pfam" id="PF03313">
    <property type="entry name" value="SDH_alpha"/>
    <property type="match status" value="1"/>
</dbReference>
<comment type="similarity">
    <text evidence="1">Belongs to the UPF0597 family.</text>
</comment>
<reference evidence="3 4" key="1">
    <citation type="submission" date="2016-11" db="EMBL/GenBank/DDBJ databases">
        <authorList>
            <person name="Jaros S."/>
            <person name="Januszkiewicz K."/>
            <person name="Wedrychowicz H."/>
        </authorList>
    </citation>
    <scope>NUCLEOTIDE SEQUENCE [LARGE SCALE GENOMIC DNA]</scope>
    <source>
        <strain evidence="3 4">DSM 21864</strain>
    </source>
</reference>
<dbReference type="GO" id="GO:0080146">
    <property type="term" value="F:L-cysteine desulfhydrase activity"/>
    <property type="evidence" value="ECO:0007669"/>
    <property type="project" value="TreeGrafter"/>
</dbReference>
<sequence length="454" mass="48377">MNKTAEYLNMLKREVVPALGCTEPIAVAYAVCKGAEVLGKLPEIIELNLSVNIIKNALGVGIPGTGMSGINIAAALGAVCNNSSLGLQLLSDLTEEQLLMAKNIVKEERIKITVSDTEEKLFIEAICKYKSNISRVIIKHEHTNIVFIEHNGVKIFEYEDSEDNKEKLNKIEELPIKAIIDNSEEESKGTELSKECASGDKLFSIEDIYNFAVNVGFEDIKFLLNGAEMNKKVSDEGLNQPYGLEVGNKISKSTQFNALGNNLINKIVAATAAASDARMSGCKLPIMTTAGSGNQGITCIIPSVVLAEELGKSEEELARALAISSLITIYIKGYMGRLSPICGAGIAASTGASAAMTYLLGGDIKNIKCAIKNMLADVSGIICDGAKSTCALKIATAVNAAIQCSILAMSNIEPCSNDGIINDDVEKTIENIGSLVANGFDKTDKAILEIMLNK</sequence>
<gene>
    <name evidence="3" type="ORF">SAMN05444401_2186</name>
</gene>